<reference evidence="1" key="2">
    <citation type="submission" date="2020-07" db="EMBL/GenBank/DDBJ databases">
        <authorList>
            <person name="Vera ALvarez R."/>
            <person name="Arias-Moreno D.M."/>
            <person name="Jimenez-Jacinto V."/>
            <person name="Jimenez-Bremont J.F."/>
            <person name="Swaminathan K."/>
            <person name="Moose S.P."/>
            <person name="Guerrero-Gonzalez M.L."/>
            <person name="Marino-Ramirez L."/>
            <person name="Landsman D."/>
            <person name="Rodriguez-Kessler M."/>
            <person name="Delgado-Sanchez P."/>
        </authorList>
    </citation>
    <scope>NUCLEOTIDE SEQUENCE</scope>
    <source>
        <tissue evidence="1">Cladode</tissue>
    </source>
</reference>
<reference evidence="1" key="1">
    <citation type="journal article" date="2013" name="J. Plant Res.">
        <title>Effect of fungi and light on seed germination of three Opuntia species from semiarid lands of central Mexico.</title>
        <authorList>
            <person name="Delgado-Sanchez P."/>
            <person name="Jimenez-Bremont J.F."/>
            <person name="Guerrero-Gonzalez Mde L."/>
            <person name="Flores J."/>
        </authorList>
    </citation>
    <scope>NUCLEOTIDE SEQUENCE</scope>
    <source>
        <tissue evidence="1">Cladode</tissue>
    </source>
</reference>
<organism evidence="1">
    <name type="scientific">Opuntia streptacantha</name>
    <name type="common">Prickly pear cactus</name>
    <name type="synonym">Opuntia cardona</name>
    <dbReference type="NCBI Taxonomy" id="393608"/>
    <lineage>
        <taxon>Eukaryota</taxon>
        <taxon>Viridiplantae</taxon>
        <taxon>Streptophyta</taxon>
        <taxon>Embryophyta</taxon>
        <taxon>Tracheophyta</taxon>
        <taxon>Spermatophyta</taxon>
        <taxon>Magnoliopsida</taxon>
        <taxon>eudicotyledons</taxon>
        <taxon>Gunneridae</taxon>
        <taxon>Pentapetalae</taxon>
        <taxon>Caryophyllales</taxon>
        <taxon>Cactineae</taxon>
        <taxon>Cactaceae</taxon>
        <taxon>Opuntioideae</taxon>
        <taxon>Opuntia</taxon>
    </lineage>
</organism>
<proteinExistence type="predicted"/>
<accession>A0A7C9F1W3</accession>
<protein>
    <submittedName>
        <fullName evidence="1">Uncharacterized protein</fullName>
    </submittedName>
</protein>
<evidence type="ECO:0000313" key="1">
    <source>
        <dbReference type="EMBL" id="MBA4671729.1"/>
    </source>
</evidence>
<dbReference type="AlphaFoldDB" id="A0A7C9F1W3"/>
<sequence length="123" mass="14156">MLTKGSMSHVIIYEDHFLIFLAVSKQRDKMAVTKLGKHLNFCLELMYTLFREWVPTLDSYFDCTPINFSPVDFTKASNSKDKRLIKVFGGSFNFSEREVTAEVRGERRGITSSSGCLCRARRM</sequence>
<dbReference type="EMBL" id="GISG01252199">
    <property type="protein sequence ID" value="MBA4671729.1"/>
    <property type="molecule type" value="Transcribed_RNA"/>
</dbReference>
<name>A0A7C9F1W3_OPUST</name>